<gene>
    <name evidence="1" type="ORF">DSL64_06775</name>
</gene>
<name>A0A3D8YDM8_9BACT</name>
<reference evidence="1 2" key="1">
    <citation type="submission" date="2018-07" db="EMBL/GenBank/DDBJ databases">
        <title>Dyadobacter roseus sp. nov., isolated from rose rhizosphere soil.</title>
        <authorList>
            <person name="Chen L."/>
        </authorList>
    </citation>
    <scope>NUCLEOTIDE SEQUENCE [LARGE SCALE GENOMIC DNA]</scope>
    <source>
        <strain evidence="1 2">RS19</strain>
    </source>
</reference>
<dbReference type="RefSeq" id="WP_115829920.1">
    <property type="nucleotide sequence ID" value="NZ_QNUL01000004.1"/>
</dbReference>
<dbReference type="AlphaFoldDB" id="A0A3D8YDM8"/>
<dbReference type="OrthoDB" id="953349at2"/>
<evidence type="ECO:0000313" key="2">
    <source>
        <dbReference type="Proteomes" id="UP000256373"/>
    </source>
</evidence>
<evidence type="ECO:0008006" key="3">
    <source>
        <dbReference type="Google" id="ProtNLM"/>
    </source>
</evidence>
<keyword evidence="2" id="KW-1185">Reference proteome</keyword>
<accession>A0A3D8YDM8</accession>
<evidence type="ECO:0000313" key="1">
    <source>
        <dbReference type="EMBL" id="REA62624.1"/>
    </source>
</evidence>
<dbReference type="EMBL" id="QNUL01000004">
    <property type="protein sequence ID" value="REA62624.1"/>
    <property type="molecule type" value="Genomic_DNA"/>
</dbReference>
<sequence length="141" mass="15742">MKKLLCVLMLPLLLITCKKDDPEPEPEIASIVGKWRHIAYETTVDGEKVWVPAEPQIQTITFRYDGLILASDGLPGCCRPKSYHVNGVFFKVIPKTTVPGNAQCAFVDCIGCETWDIEQAGNDLIITLCEPTSSRSKYIRE</sequence>
<proteinExistence type="predicted"/>
<protein>
    <recommendedName>
        <fullName evidence="3">Lipocalin-like domain-containing protein</fullName>
    </recommendedName>
</protein>
<organism evidence="1 2">
    <name type="scientific">Dyadobacter luteus</name>
    <dbReference type="NCBI Taxonomy" id="2259619"/>
    <lineage>
        <taxon>Bacteria</taxon>
        <taxon>Pseudomonadati</taxon>
        <taxon>Bacteroidota</taxon>
        <taxon>Cytophagia</taxon>
        <taxon>Cytophagales</taxon>
        <taxon>Spirosomataceae</taxon>
        <taxon>Dyadobacter</taxon>
    </lineage>
</organism>
<dbReference type="Proteomes" id="UP000256373">
    <property type="component" value="Unassembled WGS sequence"/>
</dbReference>
<comment type="caution">
    <text evidence="1">The sequence shown here is derived from an EMBL/GenBank/DDBJ whole genome shotgun (WGS) entry which is preliminary data.</text>
</comment>